<gene>
    <name evidence="3" type="ORF">ENS29_03145</name>
</gene>
<dbReference type="EMBL" id="DSUH01000068">
    <property type="protein sequence ID" value="HGU31835.1"/>
    <property type="molecule type" value="Genomic_DNA"/>
</dbReference>
<dbReference type="AlphaFoldDB" id="A0A7C4RMC6"/>
<accession>A0A7C4RMC6</accession>
<dbReference type="InterPro" id="IPR000836">
    <property type="entry name" value="PRTase_dom"/>
</dbReference>
<dbReference type="PANTHER" id="PTHR47505">
    <property type="entry name" value="DNA UTILIZATION PROTEIN YHGH"/>
    <property type="match status" value="1"/>
</dbReference>
<protein>
    <submittedName>
        <fullName evidence="3">ComF family protein</fullName>
    </submittedName>
</protein>
<evidence type="ECO:0000256" key="1">
    <source>
        <dbReference type="ARBA" id="ARBA00008007"/>
    </source>
</evidence>
<sequence>MSENAVVRPNLAPEGWRLPLLRRWFRTLVDIWQEALFPTVCIHCKRFLHPEAGVPEAFRSDDATLRKDAFCGLFCAACMEEVRLIRSPKCSVCGVPFWGDGETDHVCGNCEIRPRPFVSAEALGVYDGPLRSTVHALKYDGKLRVARILGKALYRYFTASRLKHTVDVIVPVPLHPVRLRQRGFNQSILLIQGWNKWSARDEEGGVGPVIRMEALRRIRNTRPQMSLGRKERQTNIIGAFDVHPRVSVEGQRVLLVDDVLTTGATVAECATVLLKAGAAKVDVLTVARTIEP</sequence>
<organism evidence="3">
    <name type="scientific">Desulfatirhabdium butyrativorans</name>
    <dbReference type="NCBI Taxonomy" id="340467"/>
    <lineage>
        <taxon>Bacteria</taxon>
        <taxon>Pseudomonadati</taxon>
        <taxon>Thermodesulfobacteriota</taxon>
        <taxon>Desulfobacteria</taxon>
        <taxon>Desulfobacterales</taxon>
        <taxon>Desulfatirhabdiaceae</taxon>
        <taxon>Desulfatirhabdium</taxon>
    </lineage>
</organism>
<reference evidence="3" key="1">
    <citation type="journal article" date="2020" name="mSystems">
        <title>Genome- and Community-Level Interaction Insights into Carbon Utilization and Element Cycling Functions of Hydrothermarchaeota in Hydrothermal Sediment.</title>
        <authorList>
            <person name="Zhou Z."/>
            <person name="Liu Y."/>
            <person name="Xu W."/>
            <person name="Pan J."/>
            <person name="Luo Z.H."/>
            <person name="Li M."/>
        </authorList>
    </citation>
    <scope>NUCLEOTIDE SEQUENCE [LARGE SCALE GENOMIC DNA]</scope>
    <source>
        <strain evidence="3">SpSt-477</strain>
    </source>
</reference>
<dbReference type="InterPro" id="IPR051910">
    <property type="entry name" value="ComF/GntX_DNA_util-trans"/>
</dbReference>
<dbReference type="Gene3D" id="3.40.50.2020">
    <property type="match status" value="1"/>
</dbReference>
<dbReference type="SUPFAM" id="SSF53271">
    <property type="entry name" value="PRTase-like"/>
    <property type="match status" value="1"/>
</dbReference>
<dbReference type="PANTHER" id="PTHR47505:SF1">
    <property type="entry name" value="DNA UTILIZATION PROTEIN YHGH"/>
    <property type="match status" value="1"/>
</dbReference>
<proteinExistence type="inferred from homology"/>
<dbReference type="InterPro" id="IPR029057">
    <property type="entry name" value="PRTase-like"/>
</dbReference>
<evidence type="ECO:0000313" key="3">
    <source>
        <dbReference type="EMBL" id="HGU31835.1"/>
    </source>
</evidence>
<evidence type="ECO:0000259" key="2">
    <source>
        <dbReference type="Pfam" id="PF00156"/>
    </source>
</evidence>
<comment type="similarity">
    <text evidence="1">Belongs to the ComF/GntX family.</text>
</comment>
<name>A0A7C4RMC6_9BACT</name>
<dbReference type="CDD" id="cd06223">
    <property type="entry name" value="PRTases_typeI"/>
    <property type="match status" value="1"/>
</dbReference>
<dbReference type="Pfam" id="PF00156">
    <property type="entry name" value="Pribosyltran"/>
    <property type="match status" value="1"/>
</dbReference>
<feature type="domain" description="Phosphoribosyltransferase" evidence="2">
    <location>
        <begin position="233"/>
        <end position="287"/>
    </location>
</feature>
<comment type="caution">
    <text evidence="3">The sequence shown here is derived from an EMBL/GenBank/DDBJ whole genome shotgun (WGS) entry which is preliminary data.</text>
</comment>